<name>A0AAU8K1F6_9ACTN</name>
<dbReference type="PANTHER" id="PTHR23427:SF2">
    <property type="entry name" value="SURFEIT LOCUS PROTEIN 1"/>
    <property type="match status" value="1"/>
</dbReference>
<evidence type="ECO:0000256" key="1">
    <source>
        <dbReference type="ARBA" id="ARBA00004370"/>
    </source>
</evidence>
<accession>A0AAU8K1F6</accession>
<feature type="compositionally biased region" description="Basic and acidic residues" evidence="7">
    <location>
        <begin position="262"/>
        <end position="271"/>
    </location>
</feature>
<evidence type="ECO:0000256" key="3">
    <source>
        <dbReference type="ARBA" id="ARBA00022692"/>
    </source>
</evidence>
<keyword evidence="4" id="KW-1133">Transmembrane helix</keyword>
<evidence type="ECO:0000256" key="7">
    <source>
        <dbReference type="SAM" id="MobiDB-lite"/>
    </source>
</evidence>
<dbReference type="EMBL" id="CP159872">
    <property type="protein sequence ID" value="XCM81898.1"/>
    <property type="molecule type" value="Genomic_DNA"/>
</dbReference>
<keyword evidence="3" id="KW-0812">Transmembrane</keyword>
<evidence type="ECO:0000256" key="6">
    <source>
        <dbReference type="RuleBase" id="RU363076"/>
    </source>
</evidence>
<reference evidence="8" key="1">
    <citation type="submission" date="2024-06" db="EMBL/GenBank/DDBJ databases">
        <title>The genome sequences of Kitasatospora sp. strain HUAS MG31.</title>
        <authorList>
            <person name="Mo P."/>
        </authorList>
    </citation>
    <scope>NUCLEOTIDE SEQUENCE</scope>
    <source>
        <strain evidence="8">HUAS MG31</strain>
    </source>
</reference>
<dbReference type="RefSeq" id="WP_354642828.1">
    <property type="nucleotide sequence ID" value="NZ_CP159872.1"/>
</dbReference>
<dbReference type="InterPro" id="IPR002994">
    <property type="entry name" value="Surf1/Shy1"/>
</dbReference>
<evidence type="ECO:0000313" key="8">
    <source>
        <dbReference type="EMBL" id="XCM81898.1"/>
    </source>
</evidence>
<dbReference type="Pfam" id="PF02104">
    <property type="entry name" value="SURF1"/>
    <property type="match status" value="1"/>
</dbReference>
<dbReference type="GO" id="GO:0005886">
    <property type="term" value="C:plasma membrane"/>
    <property type="evidence" value="ECO:0007669"/>
    <property type="project" value="UniProtKB-SubCell"/>
</dbReference>
<evidence type="ECO:0000256" key="5">
    <source>
        <dbReference type="ARBA" id="ARBA00023136"/>
    </source>
</evidence>
<dbReference type="PANTHER" id="PTHR23427">
    <property type="entry name" value="SURFEIT LOCUS PROTEIN"/>
    <property type="match status" value="1"/>
</dbReference>
<feature type="region of interest" description="Disordered" evidence="7">
    <location>
        <begin position="246"/>
        <end position="278"/>
    </location>
</feature>
<dbReference type="KEGG" id="kcm:ABWK59_24835"/>
<dbReference type="InterPro" id="IPR045214">
    <property type="entry name" value="Surf1/Surf4"/>
</dbReference>
<comment type="subcellular location">
    <subcellularLocation>
        <location evidence="6">Cell membrane</location>
        <topology evidence="6">Multi-pass membrane protein</topology>
    </subcellularLocation>
    <subcellularLocation>
        <location evidence="1">Membrane</location>
    </subcellularLocation>
</comment>
<dbReference type="AlphaFoldDB" id="A0AAU8K1F6"/>
<proteinExistence type="inferred from homology"/>
<comment type="similarity">
    <text evidence="2 6">Belongs to the SURF1 family.</text>
</comment>
<dbReference type="PROSITE" id="PS50895">
    <property type="entry name" value="SURF1"/>
    <property type="match status" value="1"/>
</dbReference>
<sequence>MYRFLLSRRWAVIALIALVLIPTMVELGFWQYHRHQERVGRNELIGRSLTAEPVAVDTLASPGADVPKDLTWRAVTAVGRYDTGHEFVVRKRTRPAGNEIGYFVVTPLVLADGRGSILVNRGWVESGADAASYPTVPAPPTGEVTVSGRLRQDETTGASGIRDRGGLPHGQYMLINSGQQAERTGATLLGGFVELVNSTPAAGDVPELLPDPNHSDIGPHMAYAVQWWLFASLVPVGLVVMARREAKERTQQPAAATPQGRAELRETEDHPGSAAAAQ</sequence>
<dbReference type="CDD" id="cd06662">
    <property type="entry name" value="SURF1"/>
    <property type="match status" value="1"/>
</dbReference>
<protein>
    <recommendedName>
        <fullName evidence="6">SURF1-like protein</fullName>
    </recommendedName>
</protein>
<keyword evidence="5" id="KW-0472">Membrane</keyword>
<gene>
    <name evidence="8" type="ORF">ABWK59_24835</name>
</gene>
<evidence type="ECO:0000256" key="2">
    <source>
        <dbReference type="ARBA" id="ARBA00007165"/>
    </source>
</evidence>
<evidence type="ECO:0000256" key="4">
    <source>
        <dbReference type="ARBA" id="ARBA00022989"/>
    </source>
</evidence>
<organism evidence="8">
    <name type="scientific">Kitasatospora camelliae</name>
    <dbReference type="NCBI Taxonomy" id="3156397"/>
    <lineage>
        <taxon>Bacteria</taxon>
        <taxon>Bacillati</taxon>
        <taxon>Actinomycetota</taxon>
        <taxon>Actinomycetes</taxon>
        <taxon>Kitasatosporales</taxon>
        <taxon>Streptomycetaceae</taxon>
        <taxon>Kitasatospora</taxon>
    </lineage>
</organism>
<keyword evidence="6" id="KW-1003">Cell membrane</keyword>